<feature type="transmembrane region" description="Helical" evidence="7">
    <location>
        <begin position="111"/>
        <end position="130"/>
    </location>
</feature>
<dbReference type="Proteomes" id="UP000547209">
    <property type="component" value="Unassembled WGS sequence"/>
</dbReference>
<dbReference type="SUPFAM" id="SSF161098">
    <property type="entry name" value="MetI-like"/>
    <property type="match status" value="1"/>
</dbReference>
<evidence type="ECO:0000256" key="1">
    <source>
        <dbReference type="ARBA" id="ARBA00004651"/>
    </source>
</evidence>
<dbReference type="Pfam" id="PF00528">
    <property type="entry name" value="BPD_transp_1"/>
    <property type="match status" value="1"/>
</dbReference>
<feature type="transmembrane region" description="Helical" evidence="7">
    <location>
        <begin position="211"/>
        <end position="231"/>
    </location>
</feature>
<proteinExistence type="inferred from homology"/>
<feature type="transmembrane region" description="Helical" evidence="7">
    <location>
        <begin position="76"/>
        <end position="99"/>
    </location>
</feature>
<gene>
    <name evidence="9" type="ORF">H7C19_29720</name>
</gene>
<dbReference type="GO" id="GO:0055085">
    <property type="term" value="P:transmembrane transport"/>
    <property type="evidence" value="ECO:0007669"/>
    <property type="project" value="InterPro"/>
</dbReference>
<dbReference type="CDD" id="cd06261">
    <property type="entry name" value="TM_PBP2"/>
    <property type="match status" value="1"/>
</dbReference>
<organism evidence="9 10">
    <name type="scientific">Cohnella nanjingensis</name>
    <dbReference type="NCBI Taxonomy" id="1387779"/>
    <lineage>
        <taxon>Bacteria</taxon>
        <taxon>Bacillati</taxon>
        <taxon>Bacillota</taxon>
        <taxon>Bacilli</taxon>
        <taxon>Bacillales</taxon>
        <taxon>Paenibacillaceae</taxon>
        <taxon>Cohnella</taxon>
    </lineage>
</organism>
<keyword evidence="2 7" id="KW-0813">Transport</keyword>
<accession>A0A7X0RYW8</accession>
<feature type="transmembrane region" description="Helical" evidence="7">
    <location>
        <begin position="12"/>
        <end position="40"/>
    </location>
</feature>
<comment type="subcellular location">
    <subcellularLocation>
        <location evidence="1 7">Cell membrane</location>
        <topology evidence="1 7">Multi-pass membrane protein</topology>
    </subcellularLocation>
</comment>
<keyword evidence="4 7" id="KW-0812">Transmembrane</keyword>
<evidence type="ECO:0000256" key="7">
    <source>
        <dbReference type="RuleBase" id="RU363032"/>
    </source>
</evidence>
<dbReference type="InterPro" id="IPR051393">
    <property type="entry name" value="ABC_transporter_permease"/>
</dbReference>
<dbReference type="InterPro" id="IPR000515">
    <property type="entry name" value="MetI-like"/>
</dbReference>
<reference evidence="9 10" key="1">
    <citation type="submission" date="2020-08" db="EMBL/GenBank/DDBJ databases">
        <title>Cohnella phylogeny.</title>
        <authorList>
            <person name="Dunlap C."/>
        </authorList>
    </citation>
    <scope>NUCLEOTIDE SEQUENCE [LARGE SCALE GENOMIC DNA]</scope>
    <source>
        <strain evidence="9 10">DSM 28246</strain>
    </source>
</reference>
<dbReference type="PROSITE" id="PS50928">
    <property type="entry name" value="ABC_TM1"/>
    <property type="match status" value="1"/>
</dbReference>
<protein>
    <submittedName>
        <fullName evidence="9">Sugar ABC transporter permease</fullName>
    </submittedName>
</protein>
<dbReference type="PANTHER" id="PTHR30193:SF37">
    <property type="entry name" value="INNER MEMBRANE ABC TRANSPORTER PERMEASE PROTEIN YCJO"/>
    <property type="match status" value="1"/>
</dbReference>
<evidence type="ECO:0000313" key="10">
    <source>
        <dbReference type="Proteomes" id="UP000547209"/>
    </source>
</evidence>
<name>A0A7X0RYW8_9BACL</name>
<evidence type="ECO:0000259" key="8">
    <source>
        <dbReference type="PROSITE" id="PS50928"/>
    </source>
</evidence>
<keyword evidence="6 7" id="KW-0472">Membrane</keyword>
<dbReference type="InterPro" id="IPR035906">
    <property type="entry name" value="MetI-like_sf"/>
</dbReference>
<dbReference type="SUPFAM" id="SSF160964">
    <property type="entry name" value="MalF N-terminal region-like"/>
    <property type="match status" value="1"/>
</dbReference>
<evidence type="ECO:0000256" key="3">
    <source>
        <dbReference type="ARBA" id="ARBA00022475"/>
    </source>
</evidence>
<keyword evidence="3" id="KW-1003">Cell membrane</keyword>
<evidence type="ECO:0000256" key="4">
    <source>
        <dbReference type="ARBA" id="ARBA00022692"/>
    </source>
</evidence>
<sequence length="297" mass="34049">MRMRRSVKDGFAGYLFLFPALLLFIVFVAEPLVVSVYLSFTQYNVITPHRWTGIDNLRQFWHDQRLGLMYGNTLKYVLILVPMHMILGLLLALGATRGISSRWKYFYRTAYYFPVLVTSAAVAVAWSFIYDNDFGVLNYLLGLLGIERIPWLQSPKWVYLAVAIYSFWKFIGNAFLYYVIGLQNIPRTLYEAAEIDGASAAQSFFRLTLPMLSPTIFFVLVTTLIGATQIFDEPYLITGGGPGDASRSVNMYIYEVAFQHHEMGYASLVSISLFLIILLVTALQFRFSRQWVSYNQE</sequence>
<feature type="transmembrane region" description="Helical" evidence="7">
    <location>
        <begin position="265"/>
        <end position="285"/>
    </location>
</feature>
<comment type="caution">
    <text evidence="9">The sequence shown here is derived from an EMBL/GenBank/DDBJ whole genome shotgun (WGS) entry which is preliminary data.</text>
</comment>
<dbReference type="EMBL" id="JACJVP010000056">
    <property type="protein sequence ID" value="MBB6674865.1"/>
    <property type="molecule type" value="Genomic_DNA"/>
</dbReference>
<dbReference type="GO" id="GO:0005886">
    <property type="term" value="C:plasma membrane"/>
    <property type="evidence" value="ECO:0007669"/>
    <property type="project" value="UniProtKB-SubCell"/>
</dbReference>
<evidence type="ECO:0000256" key="2">
    <source>
        <dbReference type="ARBA" id="ARBA00022448"/>
    </source>
</evidence>
<dbReference type="AlphaFoldDB" id="A0A7X0RYW8"/>
<feature type="domain" description="ABC transmembrane type-1" evidence="8">
    <location>
        <begin position="70"/>
        <end position="284"/>
    </location>
</feature>
<dbReference type="RefSeq" id="WP_185672728.1">
    <property type="nucleotide sequence ID" value="NZ_JACJVP010000056.1"/>
</dbReference>
<dbReference type="Gene3D" id="1.10.3720.10">
    <property type="entry name" value="MetI-like"/>
    <property type="match status" value="1"/>
</dbReference>
<evidence type="ECO:0000313" key="9">
    <source>
        <dbReference type="EMBL" id="MBB6674865.1"/>
    </source>
</evidence>
<keyword evidence="10" id="KW-1185">Reference proteome</keyword>
<comment type="similarity">
    <text evidence="7">Belongs to the binding-protein-dependent transport system permease family.</text>
</comment>
<evidence type="ECO:0000256" key="5">
    <source>
        <dbReference type="ARBA" id="ARBA00022989"/>
    </source>
</evidence>
<dbReference type="PANTHER" id="PTHR30193">
    <property type="entry name" value="ABC TRANSPORTER PERMEASE PROTEIN"/>
    <property type="match status" value="1"/>
</dbReference>
<feature type="transmembrane region" description="Helical" evidence="7">
    <location>
        <begin position="157"/>
        <end position="180"/>
    </location>
</feature>
<evidence type="ECO:0000256" key="6">
    <source>
        <dbReference type="ARBA" id="ARBA00023136"/>
    </source>
</evidence>
<keyword evidence="5 7" id="KW-1133">Transmembrane helix</keyword>